<keyword evidence="1" id="KW-0805">Transcription regulation</keyword>
<evidence type="ECO:0000256" key="1">
    <source>
        <dbReference type="ARBA" id="ARBA00023015"/>
    </source>
</evidence>
<dbReference type="Pfam" id="PF12833">
    <property type="entry name" value="HTH_18"/>
    <property type="match status" value="1"/>
</dbReference>
<dbReference type="PROSITE" id="PS01124">
    <property type="entry name" value="HTH_ARAC_FAMILY_2"/>
    <property type="match status" value="1"/>
</dbReference>
<dbReference type="InterPro" id="IPR037923">
    <property type="entry name" value="HTH-like"/>
</dbReference>
<dbReference type="Proteomes" id="UP001595755">
    <property type="component" value="Unassembled WGS sequence"/>
</dbReference>
<evidence type="ECO:0000256" key="2">
    <source>
        <dbReference type="ARBA" id="ARBA00023125"/>
    </source>
</evidence>
<organism evidence="5 6">
    <name type="scientific">Cohnella boryungensis</name>
    <dbReference type="NCBI Taxonomy" id="768479"/>
    <lineage>
        <taxon>Bacteria</taxon>
        <taxon>Bacillati</taxon>
        <taxon>Bacillota</taxon>
        <taxon>Bacilli</taxon>
        <taxon>Bacillales</taxon>
        <taxon>Paenibacillaceae</taxon>
        <taxon>Cohnella</taxon>
    </lineage>
</organism>
<evidence type="ECO:0000313" key="6">
    <source>
        <dbReference type="Proteomes" id="UP001595755"/>
    </source>
</evidence>
<dbReference type="Gene3D" id="1.10.10.60">
    <property type="entry name" value="Homeodomain-like"/>
    <property type="match status" value="2"/>
</dbReference>
<feature type="domain" description="HTH araC/xylS-type" evidence="4">
    <location>
        <begin position="157"/>
        <end position="255"/>
    </location>
</feature>
<dbReference type="PANTHER" id="PTHR43280:SF2">
    <property type="entry name" value="HTH-TYPE TRANSCRIPTIONAL REGULATOR EXSA"/>
    <property type="match status" value="1"/>
</dbReference>
<dbReference type="SMART" id="SM00342">
    <property type="entry name" value="HTH_ARAC"/>
    <property type="match status" value="1"/>
</dbReference>
<sequence>MDYLFLYMEKGRYVLTIEGVEYELLEGEFALIQPGQLFTTHGFGDCVVPNAHLDFFYNPLREKSFVTTPGMTVLNKYTRLAQPGLDVLGLKSMPPVFAPDNPKKMKNTILQMVEFHKSNNLASILKVQQLALDLLAQLIENSSQRPPSDYIEHRFKAKMEAYLSSNLTESLSIAEMAHYVGYSESHFCLIFKKVFGESPHHYLVRMRIMKAKELLRTTELHLEVIAQYCGFANASHFSKTFKLHADMTPTQFRQNASAEMDEV</sequence>
<dbReference type="PROSITE" id="PS00041">
    <property type="entry name" value="HTH_ARAC_FAMILY_1"/>
    <property type="match status" value="1"/>
</dbReference>
<dbReference type="SUPFAM" id="SSF51215">
    <property type="entry name" value="Regulatory protein AraC"/>
    <property type="match status" value="1"/>
</dbReference>
<proteinExistence type="predicted"/>
<dbReference type="InterPro" id="IPR018062">
    <property type="entry name" value="HTH_AraC-typ_CS"/>
</dbReference>
<name>A0ABV8SGF8_9BACL</name>
<accession>A0ABV8SGF8</accession>
<keyword evidence="3" id="KW-0804">Transcription</keyword>
<dbReference type="InterPro" id="IPR018060">
    <property type="entry name" value="HTH_AraC"/>
</dbReference>
<reference evidence="6" key="1">
    <citation type="journal article" date="2019" name="Int. J. Syst. Evol. Microbiol.">
        <title>The Global Catalogue of Microorganisms (GCM) 10K type strain sequencing project: providing services to taxonomists for standard genome sequencing and annotation.</title>
        <authorList>
            <consortium name="The Broad Institute Genomics Platform"/>
            <consortium name="The Broad Institute Genome Sequencing Center for Infectious Disease"/>
            <person name="Wu L."/>
            <person name="Ma J."/>
        </authorList>
    </citation>
    <scope>NUCLEOTIDE SEQUENCE [LARGE SCALE GENOMIC DNA]</scope>
    <source>
        <strain evidence="6">CGMCC 4.1641</strain>
    </source>
</reference>
<evidence type="ECO:0000259" key="4">
    <source>
        <dbReference type="PROSITE" id="PS01124"/>
    </source>
</evidence>
<evidence type="ECO:0000256" key="3">
    <source>
        <dbReference type="ARBA" id="ARBA00023163"/>
    </source>
</evidence>
<dbReference type="SUPFAM" id="SSF46689">
    <property type="entry name" value="Homeodomain-like"/>
    <property type="match status" value="2"/>
</dbReference>
<dbReference type="InterPro" id="IPR009057">
    <property type="entry name" value="Homeodomain-like_sf"/>
</dbReference>
<protein>
    <submittedName>
        <fullName evidence="5">AraC family transcriptional regulator</fullName>
    </submittedName>
</protein>
<dbReference type="RefSeq" id="WP_204602323.1">
    <property type="nucleotide sequence ID" value="NZ_JBHSED010000065.1"/>
</dbReference>
<dbReference type="PANTHER" id="PTHR43280">
    <property type="entry name" value="ARAC-FAMILY TRANSCRIPTIONAL REGULATOR"/>
    <property type="match status" value="1"/>
</dbReference>
<evidence type="ECO:0000313" key="5">
    <source>
        <dbReference type="EMBL" id="MFC4306661.1"/>
    </source>
</evidence>
<gene>
    <name evidence="5" type="ORF">ACFO1S_24890</name>
</gene>
<comment type="caution">
    <text evidence="5">The sequence shown here is derived from an EMBL/GenBank/DDBJ whole genome shotgun (WGS) entry which is preliminary data.</text>
</comment>
<keyword evidence="2" id="KW-0238">DNA-binding</keyword>
<dbReference type="EMBL" id="JBHSED010000065">
    <property type="protein sequence ID" value="MFC4306661.1"/>
    <property type="molecule type" value="Genomic_DNA"/>
</dbReference>
<keyword evidence="6" id="KW-1185">Reference proteome</keyword>